<dbReference type="Gene3D" id="3.40.50.1820">
    <property type="entry name" value="alpha/beta hydrolase"/>
    <property type="match status" value="2"/>
</dbReference>
<dbReference type="EC" id="3.4.11.5" evidence="4"/>
<gene>
    <name evidence="12" type="ORF">CTEN210_04150</name>
</gene>
<dbReference type="PANTHER" id="PTHR43722:SF1">
    <property type="entry name" value="PROLINE IMINOPEPTIDASE"/>
    <property type="match status" value="1"/>
</dbReference>
<comment type="similarity">
    <text evidence="3">Belongs to the peptidase S33 family.</text>
</comment>
<feature type="domain" description="AB hydrolase-1" evidence="11">
    <location>
        <begin position="124"/>
        <end position="236"/>
    </location>
</feature>
<evidence type="ECO:0000256" key="7">
    <source>
        <dbReference type="ARBA" id="ARBA00022670"/>
    </source>
</evidence>
<comment type="catalytic activity">
    <reaction evidence="1">
        <text>Release of N-terminal proline from a peptide.</text>
        <dbReference type="EC" id="3.4.11.5"/>
    </reaction>
</comment>
<feature type="chain" id="PRO_5042118990" description="prolyl aminopeptidase" evidence="10">
    <location>
        <begin position="23"/>
        <end position="484"/>
    </location>
</feature>
<evidence type="ECO:0000256" key="4">
    <source>
        <dbReference type="ARBA" id="ARBA00012568"/>
    </source>
</evidence>
<evidence type="ECO:0000256" key="10">
    <source>
        <dbReference type="SAM" id="SignalP"/>
    </source>
</evidence>
<evidence type="ECO:0000256" key="9">
    <source>
        <dbReference type="ARBA" id="ARBA00029605"/>
    </source>
</evidence>
<evidence type="ECO:0000256" key="6">
    <source>
        <dbReference type="ARBA" id="ARBA00022490"/>
    </source>
</evidence>
<keyword evidence="8" id="KW-0378">Hydrolase</keyword>
<dbReference type="InterPro" id="IPR029058">
    <property type="entry name" value="AB_hydrolase_fold"/>
</dbReference>
<proteinExistence type="inferred from homology"/>
<comment type="subcellular location">
    <subcellularLocation>
        <location evidence="2">Cytoplasm</location>
    </subcellularLocation>
</comment>
<name>A0AAD3H284_9STRA</name>
<evidence type="ECO:0000259" key="11">
    <source>
        <dbReference type="Pfam" id="PF00561"/>
    </source>
</evidence>
<feature type="signal peptide" evidence="10">
    <location>
        <begin position="1"/>
        <end position="22"/>
    </location>
</feature>
<keyword evidence="10" id="KW-0732">Signal</keyword>
<evidence type="ECO:0000256" key="3">
    <source>
        <dbReference type="ARBA" id="ARBA00010088"/>
    </source>
</evidence>
<protein>
    <recommendedName>
        <fullName evidence="4">prolyl aminopeptidase</fullName>
        <ecNumber evidence="4">3.4.11.5</ecNumber>
    </recommendedName>
    <alternativeName>
        <fullName evidence="9">Prolyl aminopeptidase</fullName>
    </alternativeName>
</protein>
<evidence type="ECO:0000256" key="5">
    <source>
        <dbReference type="ARBA" id="ARBA00022438"/>
    </source>
</evidence>
<dbReference type="GO" id="GO:0004177">
    <property type="term" value="F:aminopeptidase activity"/>
    <property type="evidence" value="ECO:0007669"/>
    <property type="project" value="UniProtKB-KW"/>
</dbReference>
<dbReference type="InterPro" id="IPR000073">
    <property type="entry name" value="AB_hydrolase_1"/>
</dbReference>
<dbReference type="GO" id="GO:0005737">
    <property type="term" value="C:cytoplasm"/>
    <property type="evidence" value="ECO:0007669"/>
    <property type="project" value="UniProtKB-SubCell"/>
</dbReference>
<dbReference type="AlphaFoldDB" id="A0AAD3H284"/>
<evidence type="ECO:0000313" key="12">
    <source>
        <dbReference type="EMBL" id="GFH47675.1"/>
    </source>
</evidence>
<dbReference type="GO" id="GO:0006508">
    <property type="term" value="P:proteolysis"/>
    <property type="evidence" value="ECO:0007669"/>
    <property type="project" value="UniProtKB-KW"/>
</dbReference>
<evidence type="ECO:0000256" key="1">
    <source>
        <dbReference type="ARBA" id="ARBA00001585"/>
    </source>
</evidence>
<dbReference type="SUPFAM" id="SSF53474">
    <property type="entry name" value="alpha/beta-Hydrolases"/>
    <property type="match status" value="1"/>
</dbReference>
<keyword evidence="5" id="KW-0031">Aminopeptidase</keyword>
<dbReference type="EMBL" id="BLLK01000023">
    <property type="protein sequence ID" value="GFH47675.1"/>
    <property type="molecule type" value="Genomic_DNA"/>
</dbReference>
<evidence type="ECO:0000256" key="2">
    <source>
        <dbReference type="ARBA" id="ARBA00004496"/>
    </source>
</evidence>
<reference evidence="12 13" key="1">
    <citation type="journal article" date="2021" name="Sci. Rep.">
        <title>The genome of the diatom Chaetoceros tenuissimus carries an ancient integrated fragment of an extant virus.</title>
        <authorList>
            <person name="Hongo Y."/>
            <person name="Kimura K."/>
            <person name="Takaki Y."/>
            <person name="Yoshida Y."/>
            <person name="Baba S."/>
            <person name="Kobayashi G."/>
            <person name="Nagasaki K."/>
            <person name="Hano T."/>
            <person name="Tomaru Y."/>
        </authorList>
    </citation>
    <scope>NUCLEOTIDE SEQUENCE [LARGE SCALE GENOMIC DNA]</scope>
    <source>
        <strain evidence="12 13">NIES-3715</strain>
    </source>
</reference>
<comment type="caution">
    <text evidence="12">The sequence shown here is derived from an EMBL/GenBank/DDBJ whole genome shotgun (WGS) entry which is preliminary data.</text>
</comment>
<keyword evidence="13" id="KW-1185">Reference proteome</keyword>
<sequence>MKFYTSLLSLHVLLQQVTECHSFSTHLSIPNSKRNIGFTTKNIRRTQSHRLYSASNKSTLQQQEIQESISPTKIRTSFSNRTLYPLPKLVQNGTLQVDDIHSIYYEEYGNKNSTEQKKRVALSLHGGPGAGAFQRHAQFFDPELYQRIILFDQRGCGKSTPKGQVDNNTLKHLVQDIEQLRIHLDIDQFDVVLGGSWGSTLALAYAQTFPDSVGSMVLRGVCLFRPKEINWLFGHDTEFGDCLSNQDGFQGAWKNYKDCVSEGNDEFGNGPREALNEFYNYLLGDDPVSRIIAAKSWFTWEMGVSGRELAFHPELNKTKLDDVIVWNAQEKCWYSGKQEVDEKLVDKFRRWSQRAESNLQSERPHKLRSVVEKRLDSSNQNISISEAEKFIPAQAMLTCFYSVNDEYIMSEFDLLKPENIEKIRHIPCIAVQGAKDIICPPDSALDLVEQWPEMECRIVKEGKHSMYDARILSELIEATDTMVK</sequence>
<dbReference type="PANTHER" id="PTHR43722">
    <property type="entry name" value="PROLINE IMINOPEPTIDASE"/>
    <property type="match status" value="1"/>
</dbReference>
<organism evidence="12 13">
    <name type="scientific">Chaetoceros tenuissimus</name>
    <dbReference type="NCBI Taxonomy" id="426638"/>
    <lineage>
        <taxon>Eukaryota</taxon>
        <taxon>Sar</taxon>
        <taxon>Stramenopiles</taxon>
        <taxon>Ochrophyta</taxon>
        <taxon>Bacillariophyta</taxon>
        <taxon>Coscinodiscophyceae</taxon>
        <taxon>Chaetocerotophycidae</taxon>
        <taxon>Chaetocerotales</taxon>
        <taxon>Chaetocerotaceae</taxon>
        <taxon>Chaetoceros</taxon>
    </lineage>
</organism>
<evidence type="ECO:0000256" key="8">
    <source>
        <dbReference type="ARBA" id="ARBA00022801"/>
    </source>
</evidence>
<dbReference type="Proteomes" id="UP001054902">
    <property type="component" value="Unassembled WGS sequence"/>
</dbReference>
<keyword evidence="7" id="KW-0645">Protease</keyword>
<accession>A0AAD3H284</accession>
<evidence type="ECO:0000313" key="13">
    <source>
        <dbReference type="Proteomes" id="UP001054902"/>
    </source>
</evidence>
<dbReference type="Pfam" id="PF00561">
    <property type="entry name" value="Abhydrolase_1"/>
    <property type="match status" value="1"/>
</dbReference>
<dbReference type="PRINTS" id="PR00793">
    <property type="entry name" value="PROAMNOPTASE"/>
</dbReference>
<dbReference type="InterPro" id="IPR005944">
    <property type="entry name" value="Pro_iminopeptidase"/>
</dbReference>
<dbReference type="InterPro" id="IPR002410">
    <property type="entry name" value="Peptidase_S33"/>
</dbReference>
<keyword evidence="6" id="KW-0963">Cytoplasm</keyword>